<evidence type="ECO:0000259" key="5">
    <source>
        <dbReference type="Pfam" id="PF05726"/>
    </source>
</evidence>
<dbReference type="Pfam" id="PF02678">
    <property type="entry name" value="Pirin"/>
    <property type="match status" value="1"/>
</dbReference>
<evidence type="ECO:0000259" key="4">
    <source>
        <dbReference type="Pfam" id="PF02678"/>
    </source>
</evidence>
<dbReference type="GO" id="GO:0046872">
    <property type="term" value="F:metal ion binding"/>
    <property type="evidence" value="ECO:0007669"/>
    <property type="project" value="UniProtKB-KW"/>
</dbReference>
<comment type="caution">
    <text evidence="6">The sequence shown here is derived from an EMBL/GenBank/DDBJ whole genome shotgun (WGS) entry which is preliminary data.</text>
</comment>
<reference evidence="6 7" key="1">
    <citation type="submission" date="2020-08" db="EMBL/GenBank/DDBJ databases">
        <title>Genomic Encyclopedia of Type Strains, Phase IV (KMG-IV): sequencing the most valuable type-strain genomes for metagenomic binning, comparative biology and taxonomic classification.</title>
        <authorList>
            <person name="Goeker M."/>
        </authorList>
    </citation>
    <scope>NUCLEOTIDE SEQUENCE [LARGE SCALE GENOMIC DNA]</scope>
    <source>
        <strain evidence="6 7">DSM 102255</strain>
    </source>
</reference>
<dbReference type="InterPro" id="IPR012093">
    <property type="entry name" value="Pirin"/>
</dbReference>
<protein>
    <recommendedName>
        <fullName evidence="8">Pirin family protein</fullName>
    </recommendedName>
</protein>
<evidence type="ECO:0000256" key="2">
    <source>
        <dbReference type="PIRSR" id="PIRSR006232-1"/>
    </source>
</evidence>
<feature type="domain" description="Pirin N-terminal" evidence="4">
    <location>
        <begin position="21"/>
        <end position="123"/>
    </location>
</feature>
<feature type="binding site" evidence="2">
    <location>
        <position position="60"/>
    </location>
    <ligand>
        <name>Fe cation</name>
        <dbReference type="ChEBI" id="CHEBI:24875"/>
    </ligand>
</feature>
<comment type="similarity">
    <text evidence="1 3">Belongs to the pirin family.</text>
</comment>
<dbReference type="PANTHER" id="PTHR13903:SF8">
    <property type="entry name" value="PIRIN"/>
    <property type="match status" value="1"/>
</dbReference>
<evidence type="ECO:0000256" key="1">
    <source>
        <dbReference type="ARBA" id="ARBA00008416"/>
    </source>
</evidence>
<dbReference type="InterPro" id="IPR003829">
    <property type="entry name" value="Pirin_N_dom"/>
</dbReference>
<dbReference type="InterPro" id="IPR011051">
    <property type="entry name" value="RmlC_Cupin_sf"/>
</dbReference>
<dbReference type="EMBL" id="JACIJP010000005">
    <property type="protein sequence ID" value="MBB6125202.1"/>
    <property type="molecule type" value="Genomic_DNA"/>
</dbReference>
<comment type="cofactor">
    <cofactor evidence="2">
        <name>Fe cation</name>
        <dbReference type="ChEBI" id="CHEBI:24875"/>
    </cofactor>
    <text evidence="2">Binds 1 Fe cation per subunit.</text>
</comment>
<accession>A0A841J4E3</accession>
<evidence type="ECO:0008006" key="8">
    <source>
        <dbReference type="Google" id="ProtNLM"/>
    </source>
</evidence>
<dbReference type="Pfam" id="PF05726">
    <property type="entry name" value="Pirin_C"/>
    <property type="match status" value="1"/>
</dbReference>
<evidence type="ECO:0000313" key="7">
    <source>
        <dbReference type="Proteomes" id="UP000552700"/>
    </source>
</evidence>
<evidence type="ECO:0000313" key="6">
    <source>
        <dbReference type="EMBL" id="MBB6125202.1"/>
    </source>
</evidence>
<dbReference type="Gene3D" id="2.60.120.10">
    <property type="entry name" value="Jelly Rolls"/>
    <property type="match status" value="2"/>
</dbReference>
<keyword evidence="2" id="KW-0479">Metal-binding</keyword>
<proteinExistence type="inferred from homology"/>
<feature type="binding site" evidence="2">
    <location>
        <position position="102"/>
    </location>
    <ligand>
        <name>Fe cation</name>
        <dbReference type="ChEBI" id="CHEBI:24875"/>
    </ligand>
</feature>
<feature type="domain" description="Pirin C-terminal" evidence="5">
    <location>
        <begin position="176"/>
        <end position="273"/>
    </location>
</feature>
<name>A0A841J4E3_9SPHN</name>
<dbReference type="InterPro" id="IPR008778">
    <property type="entry name" value="Pirin_C_dom"/>
</dbReference>
<dbReference type="PIRSF" id="PIRSF006232">
    <property type="entry name" value="Pirin"/>
    <property type="match status" value="1"/>
</dbReference>
<dbReference type="InterPro" id="IPR014710">
    <property type="entry name" value="RmlC-like_jellyroll"/>
</dbReference>
<feature type="binding site" evidence="2">
    <location>
        <position position="58"/>
    </location>
    <ligand>
        <name>Fe cation</name>
        <dbReference type="ChEBI" id="CHEBI:24875"/>
    </ligand>
</feature>
<dbReference type="SUPFAM" id="SSF51182">
    <property type="entry name" value="RmlC-like cupins"/>
    <property type="match status" value="1"/>
</dbReference>
<dbReference type="PANTHER" id="PTHR13903">
    <property type="entry name" value="PIRIN-RELATED"/>
    <property type="match status" value="1"/>
</dbReference>
<keyword evidence="7" id="KW-1185">Reference proteome</keyword>
<dbReference type="AlphaFoldDB" id="A0A841J4E3"/>
<organism evidence="6 7">
    <name type="scientific">Sphingobium subterraneum</name>
    <dbReference type="NCBI Taxonomy" id="627688"/>
    <lineage>
        <taxon>Bacteria</taxon>
        <taxon>Pseudomonadati</taxon>
        <taxon>Pseudomonadota</taxon>
        <taxon>Alphaproteobacteria</taxon>
        <taxon>Sphingomonadales</taxon>
        <taxon>Sphingomonadaceae</taxon>
        <taxon>Sphingobium</taxon>
    </lineage>
</organism>
<dbReference type="CDD" id="cd02909">
    <property type="entry name" value="cupin_pirin_N"/>
    <property type="match status" value="1"/>
</dbReference>
<feature type="binding site" evidence="2">
    <location>
        <position position="104"/>
    </location>
    <ligand>
        <name>Fe cation</name>
        <dbReference type="ChEBI" id="CHEBI:24875"/>
    </ligand>
</feature>
<dbReference type="RefSeq" id="WP_184081482.1">
    <property type="nucleotide sequence ID" value="NZ_JACIJP010000005.1"/>
</dbReference>
<evidence type="ECO:0000256" key="3">
    <source>
        <dbReference type="RuleBase" id="RU003457"/>
    </source>
</evidence>
<gene>
    <name evidence="6" type="ORF">FHS92_002959</name>
</gene>
<dbReference type="Proteomes" id="UP000552700">
    <property type="component" value="Unassembled WGS sequence"/>
</dbReference>
<keyword evidence="2" id="KW-0408">Iron</keyword>
<sequence>MIERIIDKRGHDLGGGLIVGRVLPFHARRMVGPYIFFDHLGPAELPPGVPKDLDVRPHPHIGLATVTYLYDGAMTHRDSVGVTQEIRPGEVNWMISGSGITHSERFDHARAYGATMHGIQAWVALPTETEESAPSFHHHAGEDLPTWAEGGISGRLIAGAIDGMQSAVPVHSPQFYMHWQMEAGAHSAISDEYSERAVYCATGALEVDGRPLRAGQMAILSAGGRVPVRAEIPSTVMVVGGEPIGERFMLWNFVSSSKDRLLQAREDWIQGRMKLPDVDNGEFIPFPENRTVE</sequence>